<protein>
    <submittedName>
        <fullName evidence="1">Uncharacterized protein</fullName>
    </submittedName>
</protein>
<dbReference type="EMBL" id="CP114014">
    <property type="protein sequence ID" value="XAY04897.1"/>
    <property type="molecule type" value="Genomic_DNA"/>
</dbReference>
<proteinExistence type="predicted"/>
<name>A0AAU7ATS5_9ACTN</name>
<evidence type="ECO:0000313" key="1">
    <source>
        <dbReference type="EMBL" id="XAY04897.1"/>
    </source>
</evidence>
<reference evidence="1" key="1">
    <citation type="submission" date="2022-12" db="EMBL/GenBank/DDBJ databases">
        <title>Paraconexibacter alkalitolerans sp. nov. and Baekduia alba sp. nov., isolated from soil and emended description of the genera Paraconexibacter (Chun et al., 2020) and Baekduia (An et al., 2020).</title>
        <authorList>
            <person name="Vieira S."/>
            <person name="Huber K.J."/>
            <person name="Geppert A."/>
            <person name="Wolf J."/>
            <person name="Neumann-Schaal M."/>
            <person name="Muesken M."/>
            <person name="Overmann J."/>
        </authorList>
    </citation>
    <scope>NUCLEOTIDE SEQUENCE</scope>
    <source>
        <strain evidence="1">AEG42_29</strain>
    </source>
</reference>
<organism evidence="1">
    <name type="scientific">Paraconexibacter sp. AEG42_29</name>
    <dbReference type="NCBI Taxonomy" id="2997339"/>
    <lineage>
        <taxon>Bacteria</taxon>
        <taxon>Bacillati</taxon>
        <taxon>Actinomycetota</taxon>
        <taxon>Thermoleophilia</taxon>
        <taxon>Solirubrobacterales</taxon>
        <taxon>Paraconexibacteraceae</taxon>
        <taxon>Paraconexibacter</taxon>
    </lineage>
</organism>
<dbReference type="KEGG" id="parq:DSM112329_01735"/>
<accession>A0AAU7ATS5</accession>
<sequence>MSAPAQHAQPGSRTYVLDNASESALQCVLAARLEIAAAVGGDAEALDRLERALDAAVLALRDLTEDGAV</sequence>
<dbReference type="AlphaFoldDB" id="A0AAU7ATS5"/>
<gene>
    <name evidence="1" type="ORF">DSM112329_01735</name>
</gene>
<dbReference type="RefSeq" id="WP_354701422.1">
    <property type="nucleotide sequence ID" value="NZ_CP114014.1"/>
</dbReference>